<keyword evidence="2" id="KW-1185">Reference proteome</keyword>
<comment type="caution">
    <text evidence="1">The sequence shown here is derived from an EMBL/GenBank/DDBJ whole genome shotgun (WGS) entry which is preliminary data.</text>
</comment>
<dbReference type="OrthoDB" id="1681403at2"/>
<reference evidence="1 2" key="1">
    <citation type="submission" date="2019-07" db="EMBL/GenBank/DDBJ databases">
        <authorList>
            <person name="Kim J."/>
        </authorList>
    </citation>
    <scope>NUCLEOTIDE SEQUENCE [LARGE SCALE GENOMIC DNA]</scope>
    <source>
        <strain evidence="1 2">JC52</strain>
    </source>
</reference>
<dbReference type="EMBL" id="VNJI01000097">
    <property type="protein sequence ID" value="TVX97909.1"/>
    <property type="molecule type" value="Genomic_DNA"/>
</dbReference>
<protein>
    <submittedName>
        <fullName evidence="1">Uncharacterized protein</fullName>
    </submittedName>
</protein>
<sequence length="143" mass="16372">MGQFVQGWLLFFWEVAVNVKGHFNTAIVYTLTGRTEEATRILEQDGKWVVILYTTTFVFSLWASYVSAVDTNQLTYLAHGENAPIKVSHMNALQYNYLTKRDPWMAVIWSLFMPGLGDVYNKRVVSGTRPKKEPPPKLKLLSL</sequence>
<dbReference type="RefSeq" id="WP_144855222.1">
    <property type="nucleotide sequence ID" value="NZ_VNJI01000097.1"/>
</dbReference>
<gene>
    <name evidence="1" type="ORF">FPZ49_34730</name>
</gene>
<dbReference type="Proteomes" id="UP000317036">
    <property type="component" value="Unassembled WGS sequence"/>
</dbReference>
<dbReference type="AlphaFoldDB" id="A0A559JDF6"/>
<name>A0A559JDF6_9BACL</name>
<accession>A0A559JDF6</accession>
<organism evidence="1 2">
    <name type="scientific">Paenibacillus cremeus</name>
    <dbReference type="NCBI Taxonomy" id="2163881"/>
    <lineage>
        <taxon>Bacteria</taxon>
        <taxon>Bacillati</taxon>
        <taxon>Bacillota</taxon>
        <taxon>Bacilli</taxon>
        <taxon>Bacillales</taxon>
        <taxon>Paenibacillaceae</taxon>
        <taxon>Paenibacillus</taxon>
    </lineage>
</organism>
<evidence type="ECO:0000313" key="1">
    <source>
        <dbReference type="EMBL" id="TVX97909.1"/>
    </source>
</evidence>
<evidence type="ECO:0000313" key="2">
    <source>
        <dbReference type="Proteomes" id="UP000317036"/>
    </source>
</evidence>
<proteinExistence type="predicted"/>